<keyword evidence="1" id="KW-1133">Transmembrane helix</keyword>
<dbReference type="VEuPathDB" id="VectorBase:GAUT048709"/>
<protein>
    <submittedName>
        <fullName evidence="2">Uncharacterized protein</fullName>
    </submittedName>
</protein>
<organism evidence="2 3">
    <name type="scientific">Glossina austeni</name>
    <name type="common">Savannah tsetse fly</name>
    <dbReference type="NCBI Taxonomy" id="7395"/>
    <lineage>
        <taxon>Eukaryota</taxon>
        <taxon>Metazoa</taxon>
        <taxon>Ecdysozoa</taxon>
        <taxon>Arthropoda</taxon>
        <taxon>Hexapoda</taxon>
        <taxon>Insecta</taxon>
        <taxon>Pterygota</taxon>
        <taxon>Neoptera</taxon>
        <taxon>Endopterygota</taxon>
        <taxon>Diptera</taxon>
        <taxon>Brachycera</taxon>
        <taxon>Muscomorpha</taxon>
        <taxon>Hippoboscoidea</taxon>
        <taxon>Glossinidae</taxon>
        <taxon>Glossina</taxon>
    </lineage>
</organism>
<evidence type="ECO:0000313" key="3">
    <source>
        <dbReference type="Proteomes" id="UP000078200"/>
    </source>
</evidence>
<sequence>MHWMDSYNKVFALKVDLTLALILRSRGIVLIRSSNKSCKILNYVFCTLLLLIYKTPIHNPTRRLFLFPNGVNFLFTYASRLDIEAMKITPAKKNRPAVTIKPAYEVTYEGIAKETKGWVIKTEGTELRTFDKIRKNIIVRALSKAMFRIGFIVLLNGSVTPPLSNAKRISM</sequence>
<dbReference type="AlphaFoldDB" id="A0A1A9VV58"/>
<dbReference type="Proteomes" id="UP000078200">
    <property type="component" value="Unassembled WGS sequence"/>
</dbReference>
<keyword evidence="1" id="KW-0472">Membrane</keyword>
<evidence type="ECO:0000313" key="2">
    <source>
        <dbReference type="EnsemblMetazoa" id="GAUT048709-PA"/>
    </source>
</evidence>
<keyword evidence="3" id="KW-1185">Reference proteome</keyword>
<accession>A0A1A9VV58</accession>
<feature type="transmembrane region" description="Helical" evidence="1">
    <location>
        <begin position="40"/>
        <end position="58"/>
    </location>
</feature>
<keyword evidence="1" id="KW-0812">Transmembrane</keyword>
<name>A0A1A9VV58_GLOAU</name>
<dbReference type="EnsemblMetazoa" id="GAUT048709-RA">
    <property type="protein sequence ID" value="GAUT048709-PA"/>
    <property type="gene ID" value="GAUT048709"/>
</dbReference>
<proteinExistence type="predicted"/>
<evidence type="ECO:0000256" key="1">
    <source>
        <dbReference type="SAM" id="Phobius"/>
    </source>
</evidence>
<reference evidence="2" key="1">
    <citation type="submission" date="2020-05" db="UniProtKB">
        <authorList>
            <consortium name="EnsemblMetazoa"/>
        </authorList>
    </citation>
    <scope>IDENTIFICATION</scope>
    <source>
        <strain evidence="2">TTRI</strain>
    </source>
</reference>